<keyword evidence="2" id="KW-1185">Reference proteome</keyword>
<dbReference type="AlphaFoldDB" id="A0A448X5F1"/>
<gene>
    <name evidence="1" type="ORF">PXEA_LOCUS21910</name>
</gene>
<evidence type="ECO:0000313" key="2">
    <source>
        <dbReference type="Proteomes" id="UP000784294"/>
    </source>
</evidence>
<organism evidence="1 2">
    <name type="scientific">Protopolystoma xenopodis</name>
    <dbReference type="NCBI Taxonomy" id="117903"/>
    <lineage>
        <taxon>Eukaryota</taxon>
        <taxon>Metazoa</taxon>
        <taxon>Spiralia</taxon>
        <taxon>Lophotrochozoa</taxon>
        <taxon>Platyhelminthes</taxon>
        <taxon>Monogenea</taxon>
        <taxon>Polyopisthocotylea</taxon>
        <taxon>Polystomatidea</taxon>
        <taxon>Polystomatidae</taxon>
        <taxon>Protopolystoma</taxon>
    </lineage>
</organism>
<reference evidence="1" key="1">
    <citation type="submission" date="2018-11" db="EMBL/GenBank/DDBJ databases">
        <authorList>
            <consortium name="Pathogen Informatics"/>
        </authorList>
    </citation>
    <scope>NUCLEOTIDE SEQUENCE</scope>
</reference>
<evidence type="ECO:0000313" key="1">
    <source>
        <dbReference type="EMBL" id="VEL28470.1"/>
    </source>
</evidence>
<proteinExistence type="predicted"/>
<accession>A0A448X5F1</accession>
<name>A0A448X5F1_9PLAT</name>
<comment type="caution">
    <text evidence="1">The sequence shown here is derived from an EMBL/GenBank/DDBJ whole genome shotgun (WGS) entry which is preliminary data.</text>
</comment>
<sequence>MSQEIAASVCRDRLTWWTGGRSAGRLFGCSAGRLARPKWVEWPRFEVVSFGRLGTARLGECFTCQA</sequence>
<protein>
    <submittedName>
        <fullName evidence="1">Uncharacterized protein</fullName>
    </submittedName>
</protein>
<dbReference type="EMBL" id="CAAALY010095275">
    <property type="protein sequence ID" value="VEL28470.1"/>
    <property type="molecule type" value="Genomic_DNA"/>
</dbReference>
<dbReference type="Proteomes" id="UP000784294">
    <property type="component" value="Unassembled WGS sequence"/>
</dbReference>